<evidence type="ECO:0000313" key="3">
    <source>
        <dbReference type="Proteomes" id="UP001275084"/>
    </source>
</evidence>
<feature type="compositionally biased region" description="Low complexity" evidence="1">
    <location>
        <begin position="55"/>
        <end position="88"/>
    </location>
</feature>
<proteinExistence type="predicted"/>
<feature type="region of interest" description="Disordered" evidence="1">
    <location>
        <begin position="132"/>
        <end position="176"/>
    </location>
</feature>
<keyword evidence="3" id="KW-1185">Reference proteome</keyword>
<protein>
    <submittedName>
        <fullName evidence="2">Uncharacterized protein</fullName>
    </submittedName>
</protein>
<accession>A0AAJ0HME8</accession>
<dbReference type="Proteomes" id="UP001275084">
    <property type="component" value="Unassembled WGS sequence"/>
</dbReference>
<gene>
    <name evidence="2" type="ORF">B0T25DRAFT_151930</name>
</gene>
<sequence length="176" mass="18604">MCLTYTVDNQPTAVSTAALGAGAGAATPANGSYVSRIKGTSDHIPVPVSPLSPFSPVSPLSPLAPSRPSRPTLPLHPFIPSRPFSPSRPSRPRRISGRWVCGPAGMVLVGGGVVDIVKLRWKTNEVKVLSLKKKKGGGGRADTQRITKNRGSSKPACLQKGERVSPWFVQQKTTTS</sequence>
<dbReference type="EMBL" id="JAUIQD010000003">
    <property type="protein sequence ID" value="KAK3357263.1"/>
    <property type="molecule type" value="Genomic_DNA"/>
</dbReference>
<dbReference type="AlphaFoldDB" id="A0AAJ0HME8"/>
<evidence type="ECO:0000313" key="2">
    <source>
        <dbReference type="EMBL" id="KAK3357263.1"/>
    </source>
</evidence>
<evidence type="ECO:0000256" key="1">
    <source>
        <dbReference type="SAM" id="MobiDB-lite"/>
    </source>
</evidence>
<organism evidence="2 3">
    <name type="scientific">Lasiosphaeria hispida</name>
    <dbReference type="NCBI Taxonomy" id="260671"/>
    <lineage>
        <taxon>Eukaryota</taxon>
        <taxon>Fungi</taxon>
        <taxon>Dikarya</taxon>
        <taxon>Ascomycota</taxon>
        <taxon>Pezizomycotina</taxon>
        <taxon>Sordariomycetes</taxon>
        <taxon>Sordariomycetidae</taxon>
        <taxon>Sordariales</taxon>
        <taxon>Lasiosphaeriaceae</taxon>
        <taxon>Lasiosphaeria</taxon>
    </lineage>
</organism>
<reference evidence="2" key="2">
    <citation type="submission" date="2023-06" db="EMBL/GenBank/DDBJ databases">
        <authorList>
            <consortium name="Lawrence Berkeley National Laboratory"/>
            <person name="Haridas S."/>
            <person name="Hensen N."/>
            <person name="Bonometti L."/>
            <person name="Westerberg I."/>
            <person name="Brannstrom I.O."/>
            <person name="Guillou S."/>
            <person name="Cros-Aarteil S."/>
            <person name="Calhoun S."/>
            <person name="Kuo A."/>
            <person name="Mondo S."/>
            <person name="Pangilinan J."/>
            <person name="Riley R."/>
            <person name="Labutti K."/>
            <person name="Andreopoulos B."/>
            <person name="Lipzen A."/>
            <person name="Chen C."/>
            <person name="Yanf M."/>
            <person name="Daum C."/>
            <person name="Ng V."/>
            <person name="Clum A."/>
            <person name="Steindorff A."/>
            <person name="Ohm R."/>
            <person name="Martin F."/>
            <person name="Silar P."/>
            <person name="Natvig D."/>
            <person name="Lalanne C."/>
            <person name="Gautier V."/>
            <person name="Ament-Velasquez S.L."/>
            <person name="Kruys A."/>
            <person name="Hutchinson M.I."/>
            <person name="Powell A.J."/>
            <person name="Barry K."/>
            <person name="Miller A.N."/>
            <person name="Grigoriev I.V."/>
            <person name="Debuchy R."/>
            <person name="Gladieux P."/>
            <person name="Thoren M.H."/>
            <person name="Johannesson H."/>
        </authorList>
    </citation>
    <scope>NUCLEOTIDE SEQUENCE</scope>
    <source>
        <strain evidence="2">CBS 955.72</strain>
    </source>
</reference>
<reference evidence="2" key="1">
    <citation type="journal article" date="2023" name="Mol. Phylogenet. Evol.">
        <title>Genome-scale phylogeny and comparative genomics of the fungal order Sordariales.</title>
        <authorList>
            <person name="Hensen N."/>
            <person name="Bonometti L."/>
            <person name="Westerberg I."/>
            <person name="Brannstrom I.O."/>
            <person name="Guillou S."/>
            <person name="Cros-Aarteil S."/>
            <person name="Calhoun S."/>
            <person name="Haridas S."/>
            <person name="Kuo A."/>
            <person name="Mondo S."/>
            <person name="Pangilinan J."/>
            <person name="Riley R."/>
            <person name="LaButti K."/>
            <person name="Andreopoulos B."/>
            <person name="Lipzen A."/>
            <person name="Chen C."/>
            <person name="Yan M."/>
            <person name="Daum C."/>
            <person name="Ng V."/>
            <person name="Clum A."/>
            <person name="Steindorff A."/>
            <person name="Ohm R.A."/>
            <person name="Martin F."/>
            <person name="Silar P."/>
            <person name="Natvig D.O."/>
            <person name="Lalanne C."/>
            <person name="Gautier V."/>
            <person name="Ament-Velasquez S.L."/>
            <person name="Kruys A."/>
            <person name="Hutchinson M.I."/>
            <person name="Powell A.J."/>
            <person name="Barry K."/>
            <person name="Miller A.N."/>
            <person name="Grigoriev I.V."/>
            <person name="Debuchy R."/>
            <person name="Gladieux P."/>
            <person name="Hiltunen Thoren M."/>
            <person name="Johannesson H."/>
        </authorList>
    </citation>
    <scope>NUCLEOTIDE SEQUENCE</scope>
    <source>
        <strain evidence="2">CBS 955.72</strain>
    </source>
</reference>
<comment type="caution">
    <text evidence="2">The sequence shown here is derived from an EMBL/GenBank/DDBJ whole genome shotgun (WGS) entry which is preliminary data.</text>
</comment>
<feature type="region of interest" description="Disordered" evidence="1">
    <location>
        <begin position="55"/>
        <end position="93"/>
    </location>
</feature>
<name>A0AAJ0HME8_9PEZI</name>